<dbReference type="Proteomes" id="UP000009336">
    <property type="component" value="Unassembled WGS sequence"/>
</dbReference>
<keyword evidence="6" id="KW-1185">Reference proteome</keyword>
<sequence length="250" mass="28061">MNNSLIVDPNKFISYLRDKGYLQGSIPKTVIIIFLKSLMEDCKKNYRLNKTEGFDAGELYILSDYKSIGIFYCRGIGAPVAVINLEELIAFGVQNFIVIGTSGALSLNLSIADIILCNSALREEGTSRHYISDGYIFSPTEKWHNDLKTFLNTNIPLITEGRTWTTDAPYRETKSKVMSLQQQGVLCVEMEASALFAVAEFHKVNIASVFVISDSLADLTWKPHFFSEKVTKSLIQTINYAVKFSDNIKD</sequence>
<dbReference type="Pfam" id="PF01048">
    <property type="entry name" value="PNP_UDP_1"/>
    <property type="match status" value="1"/>
</dbReference>
<dbReference type="InterPro" id="IPR035994">
    <property type="entry name" value="Nucleoside_phosphorylase_sf"/>
</dbReference>
<dbReference type="SUPFAM" id="SSF53167">
    <property type="entry name" value="Purine and uridine phosphorylases"/>
    <property type="match status" value="1"/>
</dbReference>
<dbReference type="eggNOG" id="COG2820">
    <property type="taxonomic scope" value="Bacteria"/>
</dbReference>
<feature type="domain" description="Nucleoside phosphorylase" evidence="4">
    <location>
        <begin position="30"/>
        <end position="232"/>
    </location>
</feature>
<evidence type="ECO:0000313" key="5">
    <source>
        <dbReference type="EMBL" id="EKT52909.1"/>
    </source>
</evidence>
<organism evidence="5 6">
    <name type="scientific">Providencia burhodogranariea DSM 19968</name>
    <dbReference type="NCBI Taxonomy" id="1141662"/>
    <lineage>
        <taxon>Bacteria</taxon>
        <taxon>Pseudomonadati</taxon>
        <taxon>Pseudomonadota</taxon>
        <taxon>Gammaproteobacteria</taxon>
        <taxon>Enterobacterales</taxon>
        <taxon>Morganellaceae</taxon>
        <taxon>Providencia</taxon>
    </lineage>
</organism>
<accession>K8VXP2</accession>
<dbReference type="GO" id="GO:0006152">
    <property type="term" value="P:purine nucleoside catabolic process"/>
    <property type="evidence" value="ECO:0007669"/>
    <property type="project" value="TreeGrafter"/>
</dbReference>
<evidence type="ECO:0000313" key="6">
    <source>
        <dbReference type="Proteomes" id="UP000009336"/>
    </source>
</evidence>
<dbReference type="GO" id="GO:0005829">
    <property type="term" value="C:cytosol"/>
    <property type="evidence" value="ECO:0007669"/>
    <property type="project" value="TreeGrafter"/>
</dbReference>
<gene>
    <name evidence="5" type="ORF">OOA_19324</name>
</gene>
<reference evidence="5 6" key="1">
    <citation type="journal article" date="2012" name="BMC Genomics">
        <title>Comparative genomics of bacteria in the genus Providencia isolated from wild Drosophila melanogaster.</title>
        <authorList>
            <person name="Galac M.R."/>
            <person name="Lazzaro B.P."/>
        </authorList>
    </citation>
    <scope>NUCLEOTIDE SEQUENCE [LARGE SCALE GENOMIC DNA]</scope>
    <source>
        <strain evidence="5 6">DSM 19968</strain>
    </source>
</reference>
<evidence type="ECO:0000256" key="3">
    <source>
        <dbReference type="ARBA" id="ARBA00048447"/>
    </source>
</evidence>
<dbReference type="GO" id="GO:0004850">
    <property type="term" value="F:uridine phosphorylase activity"/>
    <property type="evidence" value="ECO:0007669"/>
    <property type="project" value="UniProtKB-EC"/>
</dbReference>
<protein>
    <recommendedName>
        <fullName evidence="2">Uridine phosphorylase</fullName>
        <ecNumber evidence="1">2.4.2.3</ecNumber>
    </recommendedName>
</protein>
<dbReference type="AlphaFoldDB" id="K8VXP2"/>
<dbReference type="HOGENOM" id="CLU_068457_1_0_6"/>
<evidence type="ECO:0000256" key="2">
    <source>
        <dbReference type="ARBA" id="ARBA00021980"/>
    </source>
</evidence>
<proteinExistence type="predicted"/>
<dbReference type="EC" id="2.4.2.3" evidence="1"/>
<evidence type="ECO:0000256" key="1">
    <source>
        <dbReference type="ARBA" id="ARBA00011888"/>
    </source>
</evidence>
<dbReference type="PANTHER" id="PTHR43691">
    <property type="entry name" value="URIDINE PHOSPHORYLASE"/>
    <property type="match status" value="1"/>
</dbReference>
<dbReference type="PANTHER" id="PTHR43691:SF11">
    <property type="entry name" value="FI09636P-RELATED"/>
    <property type="match status" value="1"/>
</dbReference>
<dbReference type="PATRIC" id="fig|1141662.3.peg.3925"/>
<comment type="caution">
    <text evidence="5">The sequence shown here is derived from an EMBL/GenBank/DDBJ whole genome shotgun (WGS) entry which is preliminary data.</text>
</comment>
<name>K8VXP2_9GAMM</name>
<comment type="catalytic activity">
    <reaction evidence="3">
        <text>uridine + phosphate = alpha-D-ribose 1-phosphate + uracil</text>
        <dbReference type="Rhea" id="RHEA:24388"/>
        <dbReference type="ChEBI" id="CHEBI:16704"/>
        <dbReference type="ChEBI" id="CHEBI:17568"/>
        <dbReference type="ChEBI" id="CHEBI:43474"/>
        <dbReference type="ChEBI" id="CHEBI:57720"/>
        <dbReference type="EC" id="2.4.2.3"/>
    </reaction>
</comment>
<dbReference type="STRING" id="1141662.OOA_19324"/>
<dbReference type="EMBL" id="AKKL01000055">
    <property type="protein sequence ID" value="EKT52909.1"/>
    <property type="molecule type" value="Genomic_DNA"/>
</dbReference>
<dbReference type="GO" id="GO:0004731">
    <property type="term" value="F:purine-nucleoside phosphorylase activity"/>
    <property type="evidence" value="ECO:0007669"/>
    <property type="project" value="TreeGrafter"/>
</dbReference>
<dbReference type="CDD" id="cd09007">
    <property type="entry name" value="NP-I_spr0068"/>
    <property type="match status" value="1"/>
</dbReference>
<dbReference type="RefSeq" id="WP_008913827.1">
    <property type="nucleotide sequence ID" value="NZ_KB233227.1"/>
</dbReference>
<dbReference type="Gene3D" id="3.40.50.1580">
    <property type="entry name" value="Nucleoside phosphorylase domain"/>
    <property type="match status" value="1"/>
</dbReference>
<dbReference type="InterPro" id="IPR000845">
    <property type="entry name" value="Nucleoside_phosphorylase_d"/>
</dbReference>
<evidence type="ECO:0000259" key="4">
    <source>
        <dbReference type="Pfam" id="PF01048"/>
    </source>
</evidence>